<evidence type="ECO:0008006" key="12">
    <source>
        <dbReference type="Google" id="ProtNLM"/>
    </source>
</evidence>
<evidence type="ECO:0000256" key="1">
    <source>
        <dbReference type="ARBA" id="ARBA00004651"/>
    </source>
</evidence>
<feature type="domain" description="MacB-like periplasmic core" evidence="9">
    <location>
        <begin position="4"/>
        <end position="201"/>
    </location>
</feature>
<dbReference type="AlphaFoldDB" id="A0AB34TAQ6"/>
<evidence type="ECO:0000256" key="4">
    <source>
        <dbReference type="ARBA" id="ARBA00022989"/>
    </source>
</evidence>
<comment type="caution">
    <text evidence="10">The sequence shown here is derived from an EMBL/GenBank/DDBJ whole genome shotgun (WGS) entry which is preliminary data.</text>
</comment>
<keyword evidence="5 7" id="KW-0472">Membrane</keyword>
<feature type="domain" description="ABC3 transporter permease C-terminal" evidence="8">
    <location>
        <begin position="243"/>
        <end position="355"/>
    </location>
</feature>
<evidence type="ECO:0000256" key="6">
    <source>
        <dbReference type="ARBA" id="ARBA00038076"/>
    </source>
</evidence>
<reference evidence="10 11" key="1">
    <citation type="journal article" date="2015" name="Int J Genomics">
        <title>Comparative Genomics Revealed Genetic Diversity and Species/Strain-Level Differences in Carbohydrate Metabolism of Three Probiotic Bifidobacterial Species.</title>
        <authorList>
            <person name="Odamaki T."/>
            <person name="Horigome A."/>
            <person name="Sugahara H."/>
            <person name="Hashikura N."/>
            <person name="Minami J."/>
            <person name="Xiao J.Z."/>
            <person name="Abe F."/>
        </authorList>
    </citation>
    <scope>NUCLEOTIDE SEQUENCE [LARGE SCALE GENOMIC DNA]</scope>
    <source>
        <strain evidence="10 11">MCC 0483</strain>
    </source>
</reference>
<dbReference type="Pfam" id="PF12704">
    <property type="entry name" value="MacB_PCD"/>
    <property type="match status" value="1"/>
</dbReference>
<keyword evidence="4 7" id="KW-1133">Transmembrane helix</keyword>
<dbReference type="Pfam" id="PF02687">
    <property type="entry name" value="FtsX"/>
    <property type="match status" value="1"/>
</dbReference>
<protein>
    <recommendedName>
        <fullName evidence="12">ABC transporter permease</fullName>
    </recommendedName>
</protein>
<evidence type="ECO:0000256" key="5">
    <source>
        <dbReference type="ARBA" id="ARBA00023136"/>
    </source>
</evidence>
<gene>
    <name evidence="10" type="ORF">BAAM0483_02575</name>
</gene>
<keyword evidence="2" id="KW-1003">Cell membrane</keyword>
<evidence type="ECO:0000313" key="10">
    <source>
        <dbReference type="EMBL" id="KOA51120.1"/>
    </source>
</evidence>
<dbReference type="GO" id="GO:0005886">
    <property type="term" value="C:plasma membrane"/>
    <property type="evidence" value="ECO:0007669"/>
    <property type="project" value="UniProtKB-SubCell"/>
</dbReference>
<comment type="similarity">
    <text evidence="6">Belongs to the ABC-4 integral membrane protein family.</text>
</comment>
<name>A0AB34TAQ6_9BIFI</name>
<evidence type="ECO:0000259" key="9">
    <source>
        <dbReference type="Pfam" id="PF12704"/>
    </source>
</evidence>
<accession>A0AB34TAQ6</accession>
<feature type="transmembrane region" description="Helical" evidence="7">
    <location>
        <begin position="242"/>
        <end position="264"/>
    </location>
</feature>
<evidence type="ECO:0000256" key="7">
    <source>
        <dbReference type="SAM" id="Phobius"/>
    </source>
</evidence>
<proteinExistence type="inferred from homology"/>
<dbReference type="Proteomes" id="UP000037239">
    <property type="component" value="Unassembled WGS sequence"/>
</dbReference>
<keyword evidence="3 7" id="KW-0812">Transmembrane</keyword>
<feature type="transmembrane region" description="Helical" evidence="7">
    <location>
        <begin position="284"/>
        <end position="317"/>
    </location>
</feature>
<feature type="transmembrane region" description="Helical" evidence="7">
    <location>
        <begin position="323"/>
        <end position="345"/>
    </location>
</feature>
<dbReference type="PANTHER" id="PTHR30572:SF4">
    <property type="entry name" value="ABC TRANSPORTER PERMEASE YTRF"/>
    <property type="match status" value="1"/>
</dbReference>
<organism evidence="10 11">
    <name type="scientific">Bifidobacterium animalis subsp. animalis MCC 0483</name>
    <dbReference type="NCBI Taxonomy" id="1365955"/>
    <lineage>
        <taxon>Bacteria</taxon>
        <taxon>Bacillati</taxon>
        <taxon>Actinomycetota</taxon>
        <taxon>Actinomycetes</taxon>
        <taxon>Bifidobacteriales</taxon>
        <taxon>Bifidobacteriaceae</taxon>
        <taxon>Bifidobacterium</taxon>
    </lineage>
</organism>
<sequence length="362" mass="37377">MFSLCAVLFCAATFVTLQGITLGTGERTAQRFIAMQTGTITATLPASSWQSEETELLGNLAGIPHVQHAGTLVMADATGNAADVSSWGTQIHTNVTVGTMNGLRARGASLRSGLPFADADTNTVLLGERVASELGIGVAQTGHEISVNGVPMRVSGIIEDAPHQSALATSIVVTPATARLLNMLPTSRTVQIGVAPGNATAVARSLPLALWPADPESVSLKLPADPHTLRASLMADAEQTTLIITVVMVVVSIFTVVNTMQIAISERRREIGISLGLGMPAWHIAMQFLLEALLLGLCGAFAGMALGALVAAALAMGLGWPFLLPWTVLLVPFAGAAVGALGGLAPAIQATRVDPAELLRST</sequence>
<evidence type="ECO:0000256" key="2">
    <source>
        <dbReference type="ARBA" id="ARBA00022475"/>
    </source>
</evidence>
<dbReference type="InterPro" id="IPR003838">
    <property type="entry name" value="ABC3_permease_C"/>
</dbReference>
<evidence type="ECO:0000259" key="8">
    <source>
        <dbReference type="Pfam" id="PF02687"/>
    </source>
</evidence>
<evidence type="ECO:0000313" key="11">
    <source>
        <dbReference type="Proteomes" id="UP000037239"/>
    </source>
</evidence>
<dbReference type="InterPro" id="IPR025857">
    <property type="entry name" value="MacB_PCD"/>
</dbReference>
<evidence type="ECO:0000256" key="3">
    <source>
        <dbReference type="ARBA" id="ARBA00022692"/>
    </source>
</evidence>
<comment type="subcellular location">
    <subcellularLocation>
        <location evidence="1">Cell membrane</location>
        <topology evidence="1">Multi-pass membrane protein</topology>
    </subcellularLocation>
</comment>
<dbReference type="GO" id="GO:0022857">
    <property type="term" value="F:transmembrane transporter activity"/>
    <property type="evidence" value="ECO:0007669"/>
    <property type="project" value="TreeGrafter"/>
</dbReference>
<dbReference type="PANTHER" id="PTHR30572">
    <property type="entry name" value="MEMBRANE COMPONENT OF TRANSPORTER-RELATED"/>
    <property type="match status" value="1"/>
</dbReference>
<dbReference type="EMBL" id="AWFK01000004">
    <property type="protein sequence ID" value="KOA51120.1"/>
    <property type="molecule type" value="Genomic_DNA"/>
</dbReference>
<dbReference type="InterPro" id="IPR050250">
    <property type="entry name" value="Macrolide_Exporter_MacB"/>
</dbReference>